<name>A0A7D5ZAT3_9HYPO</name>
<dbReference type="OrthoDB" id="5102063at2759"/>
<evidence type="ECO:0000256" key="2">
    <source>
        <dbReference type="SAM" id="SignalP"/>
    </source>
</evidence>
<dbReference type="RefSeq" id="XP_014544121.1">
    <property type="nucleotide sequence ID" value="XM_014688635.1"/>
</dbReference>
<dbReference type="GeneID" id="26243508"/>
<feature type="signal peptide" evidence="2">
    <location>
        <begin position="1"/>
        <end position="16"/>
    </location>
</feature>
<dbReference type="InterPro" id="IPR036556">
    <property type="entry name" value="PAD_central_sf"/>
</dbReference>
<feature type="chain" id="PRO_5028939130" evidence="2">
    <location>
        <begin position="17"/>
        <end position="190"/>
    </location>
</feature>
<feature type="region of interest" description="Disordered" evidence="1">
    <location>
        <begin position="20"/>
        <end position="54"/>
    </location>
</feature>
<feature type="compositionally biased region" description="Polar residues" evidence="1">
    <location>
        <begin position="45"/>
        <end position="54"/>
    </location>
</feature>
<dbReference type="GO" id="GO:0005737">
    <property type="term" value="C:cytoplasm"/>
    <property type="evidence" value="ECO:0007669"/>
    <property type="project" value="InterPro"/>
</dbReference>
<accession>A0A7D5ZAT3</accession>
<feature type="compositionally biased region" description="Basic and acidic residues" evidence="1">
    <location>
        <begin position="31"/>
        <end position="42"/>
    </location>
</feature>
<keyword evidence="4" id="KW-1185">Reference proteome</keyword>
<dbReference type="Proteomes" id="UP000510686">
    <property type="component" value="Chromosome 7"/>
</dbReference>
<organism evidence="3 4">
    <name type="scientific">Metarhizium brunneum</name>
    <dbReference type="NCBI Taxonomy" id="500148"/>
    <lineage>
        <taxon>Eukaryota</taxon>
        <taxon>Fungi</taxon>
        <taxon>Dikarya</taxon>
        <taxon>Ascomycota</taxon>
        <taxon>Pezizomycotina</taxon>
        <taxon>Sordariomycetes</taxon>
        <taxon>Hypocreomycetidae</taxon>
        <taxon>Hypocreales</taxon>
        <taxon>Clavicipitaceae</taxon>
        <taxon>Metarhizium</taxon>
    </lineage>
</organism>
<keyword evidence="2" id="KW-0732">Signal</keyword>
<gene>
    <name evidence="3" type="ORF">G6M90_00g107170</name>
</gene>
<dbReference type="AlphaFoldDB" id="A0A7D5ZAT3"/>
<evidence type="ECO:0000256" key="1">
    <source>
        <dbReference type="SAM" id="MobiDB-lite"/>
    </source>
</evidence>
<reference evidence="3 4" key="1">
    <citation type="submission" date="2020-07" db="EMBL/GenBank/DDBJ databases">
        <title>Telomere length de novo assembly of all 7 chromosomes of the fungus, Metarhizium brunneum, using a novel assembly pipeline.</title>
        <authorList>
            <person name="Saud z."/>
            <person name="Kortsinoglou A."/>
            <person name="Kouvelis V.N."/>
            <person name="Butt T.M."/>
        </authorList>
    </citation>
    <scope>NUCLEOTIDE SEQUENCE [LARGE SCALE GENOMIC DNA]</scope>
    <source>
        <strain evidence="3 4">4556</strain>
    </source>
</reference>
<dbReference type="GO" id="GO:0005509">
    <property type="term" value="F:calcium ion binding"/>
    <property type="evidence" value="ECO:0007669"/>
    <property type="project" value="InterPro"/>
</dbReference>
<dbReference type="SUPFAM" id="SSF110083">
    <property type="entry name" value="Peptidylarginine deiminase Pad4, middle domain"/>
    <property type="match status" value="1"/>
</dbReference>
<dbReference type="KEGG" id="mbrn:26243508"/>
<protein>
    <submittedName>
        <fullName evidence="3">Uncharacterized protein</fullName>
    </submittedName>
</protein>
<sequence>MFGLACLALVLPLTAAFPQSRPEEQTAPFKADLRVDTNRDGTVDLSGNTDSNGKNTWSETSGALFLPNIGVARRHCGSDYTCHDAYTNTPWAPEYMAPMRTVPMPNISDSATATVSISDPVARKNVRIFLDYPGRIEELNFQDLIDIKPLPPPENDRWVYLENDTPIPADKLRQGLTLGIDSRDTRRPGR</sequence>
<dbReference type="EMBL" id="CP058938">
    <property type="protein sequence ID" value="QLI74607.1"/>
    <property type="molecule type" value="Genomic_DNA"/>
</dbReference>
<evidence type="ECO:0000313" key="4">
    <source>
        <dbReference type="Proteomes" id="UP000510686"/>
    </source>
</evidence>
<evidence type="ECO:0000313" key="3">
    <source>
        <dbReference type="EMBL" id="QLI74607.1"/>
    </source>
</evidence>
<proteinExistence type="predicted"/>